<name>A0A0W0F5R6_MONRR</name>
<feature type="compositionally biased region" description="Basic and acidic residues" evidence="1">
    <location>
        <begin position="9"/>
        <end position="26"/>
    </location>
</feature>
<feature type="region of interest" description="Disordered" evidence="1">
    <location>
        <begin position="114"/>
        <end position="311"/>
    </location>
</feature>
<reference evidence="2 3" key="1">
    <citation type="submission" date="2015-12" db="EMBL/GenBank/DDBJ databases">
        <title>Draft genome sequence of Moniliophthora roreri, the causal agent of frosty pod rot of cacao.</title>
        <authorList>
            <person name="Aime M.C."/>
            <person name="Diaz-Valderrama J.R."/>
            <person name="Kijpornyongpan T."/>
            <person name="Phillips-Mora W."/>
        </authorList>
    </citation>
    <scope>NUCLEOTIDE SEQUENCE [LARGE SCALE GENOMIC DNA]</scope>
    <source>
        <strain evidence="2 3">MCA 2952</strain>
    </source>
</reference>
<comment type="caution">
    <text evidence="2">The sequence shown here is derived from an EMBL/GenBank/DDBJ whole genome shotgun (WGS) entry which is preliminary data.</text>
</comment>
<proteinExistence type="predicted"/>
<evidence type="ECO:0000313" key="3">
    <source>
        <dbReference type="Proteomes" id="UP000054988"/>
    </source>
</evidence>
<protein>
    <submittedName>
        <fullName evidence="2">Uncharacterized protein</fullName>
    </submittedName>
</protein>
<feature type="compositionally biased region" description="Polar residues" evidence="1">
    <location>
        <begin position="190"/>
        <end position="237"/>
    </location>
</feature>
<organism evidence="2 3">
    <name type="scientific">Moniliophthora roreri</name>
    <name type="common">Frosty pod rot fungus</name>
    <name type="synonym">Monilia roreri</name>
    <dbReference type="NCBI Taxonomy" id="221103"/>
    <lineage>
        <taxon>Eukaryota</taxon>
        <taxon>Fungi</taxon>
        <taxon>Dikarya</taxon>
        <taxon>Basidiomycota</taxon>
        <taxon>Agaricomycotina</taxon>
        <taxon>Agaricomycetes</taxon>
        <taxon>Agaricomycetidae</taxon>
        <taxon>Agaricales</taxon>
        <taxon>Marasmiineae</taxon>
        <taxon>Marasmiaceae</taxon>
        <taxon>Moniliophthora</taxon>
    </lineage>
</organism>
<dbReference type="EMBL" id="LATX01002301">
    <property type="protein sequence ID" value="KTB31671.1"/>
    <property type="molecule type" value="Genomic_DNA"/>
</dbReference>
<evidence type="ECO:0000256" key="1">
    <source>
        <dbReference type="SAM" id="MobiDB-lite"/>
    </source>
</evidence>
<evidence type="ECO:0000313" key="2">
    <source>
        <dbReference type="EMBL" id="KTB31671.1"/>
    </source>
</evidence>
<sequence>MSTKSMSPTDRHPPPEDRDVADHYEVEVEVEEDEERRRLSAVSKGKQREASSSTEDDETTPETAYPPGNDEAVETRRIEENLRRWEVAERLRRKAARGSVASNTTSIVSEVGRRASLLWRGPSQSRHRALGGDHTALHSQDSMDHLPMDNMIQSPGLSPRQSSTITPPSPSTPGTTIENDPRNPFANPPEQLSSPFADSYQATALMSPTTDTPPISRSTSDSAPQRPTLEASSSFTSKPPPPRPLGLPPPRTPPPIDEPPQTTPPPTLHPDDEENLTEEKETRWWHEILCGCGEGRDRGGDYQAGRTNPNE</sequence>
<gene>
    <name evidence="2" type="ORF">WG66_15727</name>
</gene>
<feature type="compositionally biased region" description="Low complexity" evidence="1">
    <location>
        <begin position="158"/>
        <end position="176"/>
    </location>
</feature>
<dbReference type="Proteomes" id="UP000054988">
    <property type="component" value="Unassembled WGS sequence"/>
</dbReference>
<dbReference type="eggNOG" id="ENOG502SGNP">
    <property type="taxonomic scope" value="Eukaryota"/>
</dbReference>
<feature type="compositionally biased region" description="Pro residues" evidence="1">
    <location>
        <begin position="238"/>
        <end position="268"/>
    </location>
</feature>
<accession>A0A0W0F5R6</accession>
<dbReference type="AlphaFoldDB" id="A0A0W0F5R6"/>
<feature type="region of interest" description="Disordered" evidence="1">
    <location>
        <begin position="1"/>
        <end position="79"/>
    </location>
</feature>
<feature type="compositionally biased region" description="Basic and acidic residues" evidence="1">
    <location>
        <begin position="277"/>
        <end position="286"/>
    </location>
</feature>